<proteinExistence type="predicted"/>
<organism evidence="2 3">
    <name type="scientific">Persicimonas caeni</name>
    <dbReference type="NCBI Taxonomy" id="2292766"/>
    <lineage>
        <taxon>Bacteria</taxon>
        <taxon>Deltaproteobacteria</taxon>
        <taxon>Bradymonadales</taxon>
        <taxon>Bradymonadaceae</taxon>
        <taxon>Persicimonas</taxon>
    </lineage>
</organism>
<name>A0A4Y6PVQ2_PERCE</name>
<dbReference type="EMBL" id="CP041186">
    <property type="protein sequence ID" value="QDG51815.1"/>
    <property type="molecule type" value="Genomic_DNA"/>
</dbReference>
<dbReference type="AlphaFoldDB" id="A0A4Y6PVQ2"/>
<feature type="signal peptide" evidence="1">
    <location>
        <begin position="1"/>
        <end position="36"/>
    </location>
</feature>
<gene>
    <name evidence="2" type="ORF">FIV42_14010</name>
</gene>
<protein>
    <recommendedName>
        <fullName evidence="4">Caspase family protein</fullName>
    </recommendedName>
</protein>
<evidence type="ECO:0000313" key="2">
    <source>
        <dbReference type="EMBL" id="QDG51815.1"/>
    </source>
</evidence>
<reference evidence="2 3" key="1">
    <citation type="submission" date="2019-06" db="EMBL/GenBank/DDBJ databases">
        <title>Persicimonas caeni gen. nov., sp. nov., a predatory bacterium isolated from solar saltern.</title>
        <authorList>
            <person name="Wang S."/>
        </authorList>
    </citation>
    <scope>NUCLEOTIDE SEQUENCE [LARGE SCALE GENOMIC DNA]</scope>
    <source>
        <strain evidence="2 3">YN101</strain>
    </source>
</reference>
<keyword evidence="1" id="KW-0732">Signal</keyword>
<accession>A0A4Y6PVQ2</accession>
<dbReference type="OrthoDB" id="5523338at2"/>
<accession>A0A5B8YAD3</accession>
<keyword evidence="3" id="KW-1185">Reference proteome</keyword>
<evidence type="ECO:0000256" key="1">
    <source>
        <dbReference type="SAM" id="SignalP"/>
    </source>
</evidence>
<evidence type="ECO:0000313" key="3">
    <source>
        <dbReference type="Proteomes" id="UP000315995"/>
    </source>
</evidence>
<dbReference type="Proteomes" id="UP000315995">
    <property type="component" value="Chromosome"/>
</dbReference>
<dbReference type="PROSITE" id="PS00018">
    <property type="entry name" value="EF_HAND_1"/>
    <property type="match status" value="1"/>
</dbReference>
<evidence type="ECO:0008006" key="4">
    <source>
        <dbReference type="Google" id="ProtNLM"/>
    </source>
</evidence>
<dbReference type="RefSeq" id="WP_141198295.1">
    <property type="nucleotide sequence ID" value="NZ_CP041186.1"/>
</dbReference>
<dbReference type="Gene3D" id="3.40.50.1460">
    <property type="match status" value="1"/>
</dbReference>
<feature type="chain" id="PRO_5030106520" description="Caspase family protein" evidence="1">
    <location>
        <begin position="37"/>
        <end position="609"/>
    </location>
</feature>
<dbReference type="InterPro" id="IPR018247">
    <property type="entry name" value="EF_Hand_1_Ca_BS"/>
</dbReference>
<sequence>MKGRGHTPKESRAKARFVALLCALVVASFAAAPALAGENGSSEAEKTRVYALIVANNSSVDEGVKPLKFADDDGARYYELFDSLTDEATLLTTLDADSQKIFPKVVPHTAPPSRAQLKKAVGNLSRTIRANKKKGIESEVYLVFTGHGNVDDTGEGYLSLSDGKLERTELFRDVIEGIDADYTHLIVDACHSYFMVESRGGNDDWKDDRSGESLDGELDAYLSKRSHKAKKTERDSTVGVIVSTSGTAEVHEWSRFRAGVFSHQLRSALLGAADVDQNGDITYAEIEAYLVAANAGVANPRARINVYADPPEQHRARPLVALDDYQNATVLEVPTQTGGRFHLEDARGLRYADFNVDATLATRVVLLHEPVGKRGYYLSTGGKQASVPLDDATVSTTELAFATQSGQSRGAVDEAFRTGLFSVAYGDGFYRGFVAARDKYDAGARQRIRLEPDTPWAFAPSTGYAISPALLDADGPQHHVRFDGLFRHDNGWAVGPFASYGFTPGSDVVGHRAALGVELAHRFATGASYLEPRLRTGYQFVMLADDAQAQGDPLGARGELALAFGWSIGESWQLEVEPGVSLDVVTQTSTDQVSETLYWQPYVGVGVGF</sequence>